<feature type="region of interest" description="Disordered" evidence="1">
    <location>
        <begin position="1"/>
        <end position="21"/>
    </location>
</feature>
<proteinExistence type="predicted"/>
<sequence length="93" mass="10393">MSSLLENDLLEQKSGPPSIFHGGRLLPPAQRLSQLGQDKRFCGLLQISERPWTVRVVLANWGRVLRFSRLLGVLSYEVLPLDIGCTDRVAGIH</sequence>
<gene>
    <name evidence="2" type="ORF">HNY73_006916</name>
</gene>
<reference evidence="2" key="1">
    <citation type="journal article" date="2020" name="bioRxiv">
        <title>Chromosome-level reference genome of the European wasp spider Argiope bruennichi: a resource for studies on range expansion and evolutionary adaptation.</title>
        <authorList>
            <person name="Sheffer M.M."/>
            <person name="Hoppe A."/>
            <person name="Krehenwinkel H."/>
            <person name="Uhl G."/>
            <person name="Kuss A.W."/>
            <person name="Jensen L."/>
            <person name="Jensen C."/>
            <person name="Gillespie R.G."/>
            <person name="Hoff K.J."/>
            <person name="Prost S."/>
        </authorList>
    </citation>
    <scope>NUCLEOTIDE SEQUENCE</scope>
</reference>
<evidence type="ECO:0000256" key="1">
    <source>
        <dbReference type="SAM" id="MobiDB-lite"/>
    </source>
</evidence>
<dbReference type="EMBL" id="JABXBU010000012">
    <property type="protein sequence ID" value="KAF8788928.1"/>
    <property type="molecule type" value="Genomic_DNA"/>
</dbReference>
<name>A0A8T0FFD2_ARGBR</name>
<organism evidence="2 3">
    <name type="scientific">Argiope bruennichi</name>
    <name type="common">Wasp spider</name>
    <name type="synonym">Aranea bruennichi</name>
    <dbReference type="NCBI Taxonomy" id="94029"/>
    <lineage>
        <taxon>Eukaryota</taxon>
        <taxon>Metazoa</taxon>
        <taxon>Ecdysozoa</taxon>
        <taxon>Arthropoda</taxon>
        <taxon>Chelicerata</taxon>
        <taxon>Arachnida</taxon>
        <taxon>Araneae</taxon>
        <taxon>Araneomorphae</taxon>
        <taxon>Entelegynae</taxon>
        <taxon>Araneoidea</taxon>
        <taxon>Araneidae</taxon>
        <taxon>Argiope</taxon>
    </lineage>
</organism>
<evidence type="ECO:0000313" key="2">
    <source>
        <dbReference type="EMBL" id="KAF8788928.1"/>
    </source>
</evidence>
<evidence type="ECO:0000313" key="3">
    <source>
        <dbReference type="Proteomes" id="UP000807504"/>
    </source>
</evidence>
<accession>A0A8T0FFD2</accession>
<dbReference type="Proteomes" id="UP000807504">
    <property type="component" value="Unassembled WGS sequence"/>
</dbReference>
<dbReference type="AlphaFoldDB" id="A0A8T0FFD2"/>
<protein>
    <submittedName>
        <fullName evidence="2">Uncharacterized protein</fullName>
    </submittedName>
</protein>
<reference evidence="2" key="2">
    <citation type="submission" date="2020-06" db="EMBL/GenBank/DDBJ databases">
        <authorList>
            <person name="Sheffer M."/>
        </authorList>
    </citation>
    <scope>NUCLEOTIDE SEQUENCE</scope>
</reference>
<keyword evidence="3" id="KW-1185">Reference proteome</keyword>
<comment type="caution">
    <text evidence="2">The sequence shown here is derived from an EMBL/GenBank/DDBJ whole genome shotgun (WGS) entry which is preliminary data.</text>
</comment>